<comment type="caution">
    <text evidence="2">The sequence shown here is derived from an EMBL/GenBank/DDBJ whole genome shotgun (WGS) entry which is preliminary data.</text>
</comment>
<dbReference type="GO" id="GO:0016491">
    <property type="term" value="F:oxidoreductase activity"/>
    <property type="evidence" value="ECO:0007669"/>
    <property type="project" value="UniProtKB-KW"/>
</dbReference>
<dbReference type="PRINTS" id="PR00081">
    <property type="entry name" value="GDHRDH"/>
</dbReference>
<evidence type="ECO:0000256" key="1">
    <source>
        <dbReference type="ARBA" id="ARBA00023002"/>
    </source>
</evidence>
<dbReference type="InterPro" id="IPR002347">
    <property type="entry name" value="SDR_fam"/>
</dbReference>
<dbReference type="AlphaFoldDB" id="A0AAV2T8S2"/>
<sequence>MAQTQVEHHPETKGWWTKRCIIPGRLEGKLAIVTGASSGIGLVTTTELARRGAVVIMACNDLEKAQKAKDKLLEVYGEQNPKSTQINVTDASVASSLSPIKSEQLILEHVDLASLQSVRDFVEKFGSTHDHLDYLVNSAAIFHEYAQTGDGFEMTMAVNYLGPFLLTELLVPYLQRSSAARIVNVTSRVAKLGRLYKPDLQIPQAEYRSWPAYCQSKLANVMHAFELGRRLAETNIRAVSVNPGPVSTEVEKDMHAGLFRVLIQPFTKTPWEGAQTVLYAILSESLVNGGYYTECASCDPGAIVRNDAEREWLWKRSRELVGLDQTTTEK</sequence>
<protein>
    <submittedName>
        <fullName evidence="2">Uncharacterized protein</fullName>
    </submittedName>
</protein>
<dbReference type="PANTHER" id="PTHR43157:SF31">
    <property type="entry name" value="PHOSPHATIDYLINOSITOL-GLYCAN BIOSYNTHESIS CLASS F PROTEIN"/>
    <property type="match status" value="1"/>
</dbReference>
<dbReference type="InterPro" id="IPR036291">
    <property type="entry name" value="NAD(P)-bd_dom_sf"/>
</dbReference>
<organism evidence="2 3">
    <name type="scientific">Calicophoron daubneyi</name>
    <name type="common">Rumen fluke</name>
    <name type="synonym">Paramphistomum daubneyi</name>
    <dbReference type="NCBI Taxonomy" id="300641"/>
    <lineage>
        <taxon>Eukaryota</taxon>
        <taxon>Metazoa</taxon>
        <taxon>Spiralia</taxon>
        <taxon>Lophotrochozoa</taxon>
        <taxon>Platyhelminthes</taxon>
        <taxon>Trematoda</taxon>
        <taxon>Digenea</taxon>
        <taxon>Plagiorchiida</taxon>
        <taxon>Pronocephalata</taxon>
        <taxon>Paramphistomoidea</taxon>
        <taxon>Paramphistomidae</taxon>
        <taxon>Calicophoron</taxon>
    </lineage>
</organism>
<dbReference type="Proteomes" id="UP001497525">
    <property type="component" value="Unassembled WGS sequence"/>
</dbReference>
<gene>
    <name evidence="2" type="ORF">CDAUBV1_LOCUS5636</name>
</gene>
<dbReference type="EMBL" id="CAXLJL010000136">
    <property type="protein sequence ID" value="CAL5132798.1"/>
    <property type="molecule type" value="Genomic_DNA"/>
</dbReference>
<name>A0AAV2T8S2_CALDB</name>
<dbReference type="Pfam" id="PF00106">
    <property type="entry name" value="adh_short"/>
    <property type="match status" value="1"/>
</dbReference>
<evidence type="ECO:0000313" key="2">
    <source>
        <dbReference type="EMBL" id="CAL5132798.1"/>
    </source>
</evidence>
<dbReference type="CDD" id="cd05327">
    <property type="entry name" value="retinol-DH_like_SDR_c_like"/>
    <property type="match status" value="1"/>
</dbReference>
<keyword evidence="1" id="KW-0560">Oxidoreductase</keyword>
<dbReference type="PANTHER" id="PTHR43157">
    <property type="entry name" value="PHOSPHATIDYLINOSITOL-GLYCAN BIOSYNTHESIS CLASS F PROTEIN-RELATED"/>
    <property type="match status" value="1"/>
</dbReference>
<accession>A0AAV2T8S2</accession>
<proteinExistence type="predicted"/>
<evidence type="ECO:0000313" key="3">
    <source>
        <dbReference type="Proteomes" id="UP001497525"/>
    </source>
</evidence>
<reference evidence="2" key="1">
    <citation type="submission" date="2024-06" db="EMBL/GenBank/DDBJ databases">
        <authorList>
            <person name="Liu X."/>
            <person name="Lenzi L."/>
            <person name="Haldenby T S."/>
            <person name="Uol C."/>
        </authorList>
    </citation>
    <scope>NUCLEOTIDE SEQUENCE</scope>
</reference>
<dbReference type="Gene3D" id="3.40.50.720">
    <property type="entry name" value="NAD(P)-binding Rossmann-like Domain"/>
    <property type="match status" value="1"/>
</dbReference>
<dbReference type="SUPFAM" id="SSF51735">
    <property type="entry name" value="NAD(P)-binding Rossmann-fold domains"/>
    <property type="match status" value="1"/>
</dbReference>